<dbReference type="PROSITE" id="PS50109">
    <property type="entry name" value="HIS_KIN"/>
    <property type="match status" value="1"/>
</dbReference>
<dbReference type="SMART" id="SM00387">
    <property type="entry name" value="HATPase_c"/>
    <property type="match status" value="1"/>
</dbReference>
<reference evidence="11 12" key="1">
    <citation type="journal article" date="2012" name="J. Bacteriol.">
        <title>Complete genome sequence of Enterobacter aerogenes KCTC 2190.</title>
        <authorList>
            <person name="Shin S.H."/>
            <person name="Kim S."/>
            <person name="Kim J.Y."/>
            <person name="Lee S."/>
            <person name="Um Y."/>
            <person name="Oh M.K."/>
            <person name="Kim Y.R."/>
            <person name="Lee J."/>
            <person name="Yang K.S."/>
        </authorList>
    </citation>
    <scope>NUCLEOTIDE SEQUENCE [LARGE SCALE GENOMIC DNA]</scope>
    <source>
        <strain evidence="11 12">KCTC 2190</strain>
    </source>
</reference>
<organism evidence="11 12">
    <name type="scientific">Klebsiella aerogenes (strain ATCC 13048 / DSM 30053 / CCUG 1429 / JCM 1235 / KCTC 2190 / NBRC 13534 / NCIMB 10102 / NCTC 10006 / CDC 819-56)</name>
    <name type="common">Enterobacter aerogenes</name>
    <dbReference type="NCBI Taxonomy" id="1028307"/>
    <lineage>
        <taxon>Bacteria</taxon>
        <taxon>Pseudomonadati</taxon>
        <taxon>Pseudomonadota</taxon>
        <taxon>Gammaproteobacteria</taxon>
        <taxon>Enterobacterales</taxon>
        <taxon>Enterobacteriaceae</taxon>
        <taxon>Klebsiella/Raoultella group</taxon>
        <taxon>Klebsiella</taxon>
    </lineage>
</organism>
<dbReference type="eggNOG" id="COG4191">
    <property type="taxonomic scope" value="Bacteria"/>
</dbReference>
<keyword evidence="9" id="KW-1133">Transmembrane helix</keyword>
<accession>A0A0H3G0M0</accession>
<evidence type="ECO:0000256" key="2">
    <source>
        <dbReference type="ARBA" id="ARBA00012438"/>
    </source>
</evidence>
<keyword evidence="4" id="KW-0808">Transferase</keyword>
<dbReference type="CDD" id="cd00082">
    <property type="entry name" value="HisKA"/>
    <property type="match status" value="1"/>
</dbReference>
<evidence type="ECO:0000256" key="1">
    <source>
        <dbReference type="ARBA" id="ARBA00000085"/>
    </source>
</evidence>
<dbReference type="SUPFAM" id="SSF55874">
    <property type="entry name" value="ATPase domain of HSP90 chaperone/DNA topoisomerase II/histidine kinase"/>
    <property type="match status" value="1"/>
</dbReference>
<evidence type="ECO:0000256" key="7">
    <source>
        <dbReference type="ARBA" id="ARBA00022840"/>
    </source>
</evidence>
<dbReference type="InterPro" id="IPR003594">
    <property type="entry name" value="HATPase_dom"/>
</dbReference>
<keyword evidence="3" id="KW-0597">Phosphoprotein</keyword>
<dbReference type="InterPro" id="IPR036890">
    <property type="entry name" value="HATPase_C_sf"/>
</dbReference>
<dbReference type="Pfam" id="PF00512">
    <property type="entry name" value="HisKA"/>
    <property type="match status" value="1"/>
</dbReference>
<evidence type="ECO:0000313" key="12">
    <source>
        <dbReference type="Proteomes" id="UP000008881"/>
    </source>
</evidence>
<dbReference type="GO" id="GO:0000155">
    <property type="term" value="F:phosphorelay sensor kinase activity"/>
    <property type="evidence" value="ECO:0007669"/>
    <property type="project" value="InterPro"/>
</dbReference>
<evidence type="ECO:0000256" key="8">
    <source>
        <dbReference type="ARBA" id="ARBA00023012"/>
    </source>
</evidence>
<feature type="domain" description="Histidine kinase" evidence="10">
    <location>
        <begin position="223"/>
        <end position="436"/>
    </location>
</feature>
<dbReference type="CDD" id="cd00075">
    <property type="entry name" value="HATPase"/>
    <property type="match status" value="1"/>
</dbReference>
<dbReference type="InterPro" id="IPR004358">
    <property type="entry name" value="Sig_transdc_His_kin-like_C"/>
</dbReference>
<feature type="transmembrane region" description="Helical" evidence="9">
    <location>
        <begin position="170"/>
        <end position="189"/>
    </location>
</feature>
<dbReference type="PRINTS" id="PR00344">
    <property type="entry name" value="BCTRLSENSOR"/>
</dbReference>
<protein>
    <recommendedName>
        <fullName evidence="2">histidine kinase</fullName>
        <ecNumber evidence="2">2.7.13.3</ecNumber>
    </recommendedName>
</protein>
<dbReference type="KEGG" id="eae:EAE_18910"/>
<dbReference type="InterPro" id="IPR005467">
    <property type="entry name" value="His_kinase_dom"/>
</dbReference>
<dbReference type="InterPro" id="IPR036097">
    <property type="entry name" value="HisK_dim/P_sf"/>
</dbReference>
<dbReference type="PANTHER" id="PTHR43065">
    <property type="entry name" value="SENSOR HISTIDINE KINASE"/>
    <property type="match status" value="1"/>
</dbReference>
<proteinExistence type="predicted"/>
<sequence>MIKILYWLILTLLSATGLGAWFLQQQYDARSADFRILYREITVKVSQHDAIIPLLPSGQNAAEVQQILPQIVQWRRYDSLEPRRPIVAQSPARYWLNLPGISLLIDLNTLLNSLNEKKTFKHLAIRWDGTTLFEDGTASANTWWRWEKTVASPTQPLFISAGDNPQWHQLPWWLILSPALFWAVIIYLVNQYRTNKRRRDIADLRTRYGELTRLNTMGELAAGIVHELNQPLTAIMSYNQAAVRLIKKNDPVKIPELLEASVLQIKRIDALLSQFRLKLTSKRAEYQPVDLPSLWLRVCELLDNEIRAGKVRISSHFPSDLPALPAPPLWVEQILHNIVSNAIQAQSINVPGSAWIHLQAVRVNNGIALTLTDGGPGLSSEALEQVFIPFYTTRTDGVGLGMALADTLVQRLNGKIEASNITGQGACFRLWFPLRNEEK</sequence>
<name>A0A0H3G0M0_KLEAK</name>
<keyword evidence="9" id="KW-0472">Membrane</keyword>
<evidence type="ECO:0000313" key="11">
    <source>
        <dbReference type="EMBL" id="AEG98689.1"/>
    </source>
</evidence>
<keyword evidence="9" id="KW-0812">Transmembrane</keyword>
<dbReference type="SUPFAM" id="SSF47384">
    <property type="entry name" value="Homodimeric domain of signal transducing histidine kinase"/>
    <property type="match status" value="1"/>
</dbReference>
<keyword evidence="12" id="KW-1185">Reference proteome</keyword>
<dbReference type="GeneID" id="93311966"/>
<dbReference type="PATRIC" id="fig|1028307.3.peg.3780"/>
<dbReference type="OrthoDB" id="9772100at2"/>
<comment type="catalytic activity">
    <reaction evidence="1">
        <text>ATP + protein L-histidine = ADP + protein N-phospho-L-histidine.</text>
        <dbReference type="EC" id="2.7.13.3"/>
    </reaction>
</comment>
<dbReference type="EMBL" id="CP002824">
    <property type="protein sequence ID" value="AEG98689.1"/>
    <property type="molecule type" value="Genomic_DNA"/>
</dbReference>
<evidence type="ECO:0000256" key="6">
    <source>
        <dbReference type="ARBA" id="ARBA00022777"/>
    </source>
</evidence>
<dbReference type="Gene3D" id="1.10.287.130">
    <property type="match status" value="1"/>
</dbReference>
<keyword evidence="7" id="KW-0067">ATP-binding</keyword>
<dbReference type="SMART" id="SM00388">
    <property type="entry name" value="HisKA"/>
    <property type="match status" value="1"/>
</dbReference>
<dbReference type="Proteomes" id="UP000008881">
    <property type="component" value="Chromosome"/>
</dbReference>
<dbReference type="RefSeq" id="WP_015705370.1">
    <property type="nucleotide sequence ID" value="NC_015663.1"/>
</dbReference>
<keyword evidence="8" id="KW-0902">Two-component regulatory system</keyword>
<dbReference type="InterPro" id="IPR003661">
    <property type="entry name" value="HisK_dim/P_dom"/>
</dbReference>
<evidence type="ECO:0000259" key="10">
    <source>
        <dbReference type="PROSITE" id="PS50109"/>
    </source>
</evidence>
<evidence type="ECO:0000256" key="5">
    <source>
        <dbReference type="ARBA" id="ARBA00022741"/>
    </source>
</evidence>
<dbReference type="PANTHER" id="PTHR43065:SF10">
    <property type="entry name" value="PEROXIDE STRESS-ACTIVATED HISTIDINE KINASE MAK3"/>
    <property type="match status" value="1"/>
</dbReference>
<dbReference type="HOGENOM" id="CLU_021900_0_0_6"/>
<evidence type="ECO:0000256" key="3">
    <source>
        <dbReference type="ARBA" id="ARBA00022553"/>
    </source>
</evidence>
<evidence type="ECO:0000256" key="4">
    <source>
        <dbReference type="ARBA" id="ARBA00022679"/>
    </source>
</evidence>
<keyword evidence="5" id="KW-0547">Nucleotide-binding</keyword>
<dbReference type="EC" id="2.7.13.3" evidence="2"/>
<evidence type="ECO:0000256" key="9">
    <source>
        <dbReference type="SAM" id="Phobius"/>
    </source>
</evidence>
<dbReference type="GO" id="GO:0005524">
    <property type="term" value="F:ATP binding"/>
    <property type="evidence" value="ECO:0007669"/>
    <property type="project" value="UniProtKB-KW"/>
</dbReference>
<dbReference type="Gene3D" id="3.30.565.10">
    <property type="entry name" value="Histidine kinase-like ATPase, C-terminal domain"/>
    <property type="match status" value="1"/>
</dbReference>
<keyword evidence="6 11" id="KW-0418">Kinase</keyword>
<dbReference type="AlphaFoldDB" id="A0A0H3G0M0"/>
<dbReference type="Pfam" id="PF02518">
    <property type="entry name" value="HATPase_c"/>
    <property type="match status" value="1"/>
</dbReference>
<gene>
    <name evidence="11" type="ordered locus">EAE_18910</name>
</gene>